<protein>
    <recommendedName>
        <fullName evidence="2">Aminoglycoside phosphotransferase domain-containing protein</fullName>
    </recommendedName>
</protein>
<sequence length="482" mass="54231">MDATAREKIKSKVLADLEQTPFAATSLRALSGGTANFIYHATLATPLADGTADVLVKHSEGYIANSPTFNLTLFRCRIEEECLRALSEFSIEEKENATVNFTVRTPKFHHFDEQNSTQIQEILRDGKDLKTYALSTYPANTPEAVRPHWLQLGRALGQWLRNFHSWSATQTALRKTVAGNTELQQLKHYINYSWLLDRVEQFPSILSEAKGVFEKVKEMAAKELEDESQLPPIHGDFWTGNILLPDRPIEQSSDVTMFVIDWEMSQIGIPNLDIGQMVAELYELKLYKDITAGLWMVQGFAEGYGAVSDDFAYRTAIQVGAHLVSFGTSVQGWGTSEQVEMVARTGRDIIVHAWQKDLAKATQAPLLGVGQSQTLFPTPSKKSVSESNQAQTRRELNIEDMFRHIRRNQDYQATRGAPARDPRRKTTLTPTALPPRSIARPVIDGAAAHPRRECAQTAREKQAREVRASSRLRGRRRRRRGA</sequence>
<dbReference type="Pfam" id="PF01636">
    <property type="entry name" value="APH"/>
    <property type="match status" value="1"/>
</dbReference>
<feature type="region of interest" description="Disordered" evidence="1">
    <location>
        <begin position="371"/>
        <end position="482"/>
    </location>
</feature>
<dbReference type="Gene3D" id="3.90.1200.10">
    <property type="match status" value="1"/>
</dbReference>
<evidence type="ECO:0000313" key="4">
    <source>
        <dbReference type="Proteomes" id="UP001148614"/>
    </source>
</evidence>
<feature type="compositionally biased region" description="Basic residues" evidence="1">
    <location>
        <begin position="470"/>
        <end position="482"/>
    </location>
</feature>
<comment type="caution">
    <text evidence="3">The sequence shown here is derived from an EMBL/GenBank/DDBJ whole genome shotgun (WGS) entry which is preliminary data.</text>
</comment>
<dbReference type="InterPro" id="IPR011009">
    <property type="entry name" value="Kinase-like_dom_sf"/>
</dbReference>
<accession>A0A9W8N7X4</accession>
<evidence type="ECO:0000313" key="3">
    <source>
        <dbReference type="EMBL" id="KAJ3561604.1"/>
    </source>
</evidence>
<dbReference type="EMBL" id="JANPWZ010002041">
    <property type="protein sequence ID" value="KAJ3561604.1"/>
    <property type="molecule type" value="Genomic_DNA"/>
</dbReference>
<dbReference type="Gene3D" id="3.30.200.20">
    <property type="entry name" value="Phosphorylase Kinase, domain 1"/>
    <property type="match status" value="1"/>
</dbReference>
<feature type="compositionally biased region" description="Basic and acidic residues" evidence="1">
    <location>
        <begin position="450"/>
        <end position="468"/>
    </location>
</feature>
<evidence type="ECO:0000256" key="1">
    <source>
        <dbReference type="SAM" id="MobiDB-lite"/>
    </source>
</evidence>
<dbReference type="InterPro" id="IPR002575">
    <property type="entry name" value="Aminoglycoside_PTrfase"/>
</dbReference>
<dbReference type="SUPFAM" id="SSF56112">
    <property type="entry name" value="Protein kinase-like (PK-like)"/>
    <property type="match status" value="1"/>
</dbReference>
<dbReference type="VEuPathDB" id="FungiDB:F4678DRAFT_212950"/>
<gene>
    <name evidence="3" type="ORF">NPX13_g8879</name>
</gene>
<reference evidence="3" key="1">
    <citation type="submission" date="2022-07" db="EMBL/GenBank/DDBJ databases">
        <title>Genome Sequence of Xylaria arbuscula.</title>
        <authorList>
            <person name="Buettner E."/>
        </authorList>
    </citation>
    <scope>NUCLEOTIDE SEQUENCE</scope>
    <source>
        <strain evidence="3">VT107</strain>
    </source>
</reference>
<proteinExistence type="predicted"/>
<evidence type="ECO:0000259" key="2">
    <source>
        <dbReference type="Pfam" id="PF01636"/>
    </source>
</evidence>
<dbReference type="Proteomes" id="UP001148614">
    <property type="component" value="Unassembled WGS sequence"/>
</dbReference>
<organism evidence="3 4">
    <name type="scientific">Xylaria arbuscula</name>
    <dbReference type="NCBI Taxonomy" id="114810"/>
    <lineage>
        <taxon>Eukaryota</taxon>
        <taxon>Fungi</taxon>
        <taxon>Dikarya</taxon>
        <taxon>Ascomycota</taxon>
        <taxon>Pezizomycotina</taxon>
        <taxon>Sordariomycetes</taxon>
        <taxon>Xylariomycetidae</taxon>
        <taxon>Xylariales</taxon>
        <taxon>Xylariaceae</taxon>
        <taxon>Xylaria</taxon>
    </lineage>
</organism>
<feature type="domain" description="Aminoglycoside phosphotransferase" evidence="2">
    <location>
        <begin position="148"/>
        <end position="279"/>
    </location>
</feature>
<name>A0A9W8N7X4_9PEZI</name>
<dbReference type="AlphaFoldDB" id="A0A9W8N7X4"/>
<keyword evidence="4" id="KW-1185">Reference proteome</keyword>
<feature type="compositionally biased region" description="Basic and acidic residues" evidence="1">
    <location>
        <begin position="392"/>
        <end position="409"/>
    </location>
</feature>
<feature type="compositionally biased region" description="Polar residues" evidence="1">
    <location>
        <begin position="371"/>
        <end position="391"/>
    </location>
</feature>